<keyword evidence="2" id="KW-0472">Membrane</keyword>
<protein>
    <submittedName>
        <fullName evidence="3">DUF445 family protein</fullName>
    </submittedName>
</protein>
<organism evidence="3 4">
    <name type="scientific">Corynebacterium xerosis</name>
    <dbReference type="NCBI Taxonomy" id="1725"/>
    <lineage>
        <taxon>Bacteria</taxon>
        <taxon>Bacillati</taxon>
        <taxon>Actinomycetota</taxon>
        <taxon>Actinomycetes</taxon>
        <taxon>Mycobacteriales</taxon>
        <taxon>Corynebacteriaceae</taxon>
        <taxon>Corynebacterium</taxon>
    </lineage>
</organism>
<proteinExistence type="predicted"/>
<gene>
    <name evidence="3" type="ORF">FOB82_06810</name>
</gene>
<keyword evidence="2" id="KW-0812">Transmembrane</keyword>
<feature type="transmembrane region" description="Helical" evidence="2">
    <location>
        <begin position="122"/>
        <end position="142"/>
    </location>
</feature>
<feature type="compositionally biased region" description="Low complexity" evidence="1">
    <location>
        <begin position="15"/>
        <end position="29"/>
    </location>
</feature>
<feature type="transmembrane region" description="Helical" evidence="2">
    <location>
        <begin position="467"/>
        <end position="488"/>
    </location>
</feature>
<evidence type="ECO:0000313" key="3">
    <source>
        <dbReference type="EMBL" id="QGS34702.1"/>
    </source>
</evidence>
<feature type="compositionally biased region" description="Low complexity" evidence="1">
    <location>
        <begin position="36"/>
        <end position="49"/>
    </location>
</feature>
<dbReference type="InterPro" id="IPR007383">
    <property type="entry name" value="DUF445"/>
</dbReference>
<feature type="region of interest" description="Disordered" evidence="1">
    <location>
        <begin position="1"/>
        <end position="49"/>
    </location>
</feature>
<dbReference type="Pfam" id="PF04286">
    <property type="entry name" value="DUF445"/>
    <property type="match status" value="1"/>
</dbReference>
<dbReference type="AlphaFoldDB" id="A0A6B8TMR8"/>
<dbReference type="GO" id="GO:0005886">
    <property type="term" value="C:plasma membrane"/>
    <property type="evidence" value="ECO:0007669"/>
    <property type="project" value="TreeGrafter"/>
</dbReference>
<evidence type="ECO:0000313" key="4">
    <source>
        <dbReference type="Proteomes" id="UP000426857"/>
    </source>
</evidence>
<dbReference type="PANTHER" id="PTHR38442:SF1">
    <property type="entry name" value="INNER MEMBRANE PROTEIN"/>
    <property type="match status" value="1"/>
</dbReference>
<evidence type="ECO:0000256" key="2">
    <source>
        <dbReference type="SAM" id="Phobius"/>
    </source>
</evidence>
<reference evidence="3 4" key="1">
    <citation type="submission" date="2019-11" db="EMBL/GenBank/DDBJ databases">
        <title>FDA dAtabase for Regulatory Grade micrObial Sequences (FDA-ARGOS): Supporting development and validation of Infectious Disease Dx tests.</title>
        <authorList>
            <person name="Kerrigan L."/>
            <person name="Long C."/>
            <person name="Tallon L."/>
            <person name="Sadzewicz L."/>
            <person name="Vavikolanu K."/>
            <person name="Mehta A."/>
            <person name="Aluvathingal J."/>
            <person name="Nadendla S."/>
            <person name="Yan Y."/>
            <person name="Sichtig H."/>
        </authorList>
    </citation>
    <scope>NUCLEOTIDE SEQUENCE [LARGE SCALE GENOMIC DNA]</scope>
    <source>
        <strain evidence="3 4">FDAARGOS_674</strain>
    </source>
</reference>
<sequence length="490" mass="53248">MSAQPQNHRRGDGTAPAPAVAKQAALPAAGRHRADATGAAPAATAEPIASATVPARDAAPLAVPGPSPEIEARKRRELRNSKAFATGLLILATVIYLVCRWLEADAMSDGEIPATWIGYVRAASEAGMVGALADWFAVTALFRHPMGIPIPHTAIVRRKKDQVGQSLASFIGDNFLNPALVVDKVRSLQITDRVGTWLVEPGSGDRVSEHVGKFIGNALEAVDPADAEAVIKSAVVDKLAEPEWGPPAGRILEQLIEEGRTEPIVQQLAEWLHRKAQTSHDLIDSMVGERAPTWAPRFVNDMIGDRVHREIVEWTWHVQSDRNHEARQALRRGLKKLAHDLREDPVTMARVEELKADLLGSQAVVAAPGAIWKSTSESLIEASRDPNSLIRRKIAEAAERYGHRLNEDAELRASIDDRIEKGATFLAENYAGEITSIISETVERWDADEASKKIELMVGRDLQFIRVNGTLVGSLAGLAIYTFSTLIFGG</sequence>
<keyword evidence="2" id="KW-1133">Transmembrane helix</keyword>
<accession>A0A6B8TMR8</accession>
<feature type="transmembrane region" description="Helical" evidence="2">
    <location>
        <begin position="83"/>
        <end position="102"/>
    </location>
</feature>
<dbReference type="PANTHER" id="PTHR38442">
    <property type="entry name" value="INNER MEMBRANE PROTEIN-RELATED"/>
    <property type="match status" value="1"/>
</dbReference>
<feature type="region of interest" description="Disordered" evidence="1">
    <location>
        <begin position="55"/>
        <end position="74"/>
    </location>
</feature>
<dbReference type="Proteomes" id="UP000426857">
    <property type="component" value="Chromosome"/>
</dbReference>
<evidence type="ECO:0000256" key="1">
    <source>
        <dbReference type="SAM" id="MobiDB-lite"/>
    </source>
</evidence>
<name>A0A6B8TMR8_9CORY</name>
<dbReference type="EMBL" id="CP046322">
    <property type="protein sequence ID" value="QGS34702.1"/>
    <property type="molecule type" value="Genomic_DNA"/>
</dbReference>
<dbReference type="KEGG" id="cxe:FOB82_06810"/>